<dbReference type="FunCoup" id="A0A1P8ASP4">
    <property type="interactions" value="4039"/>
</dbReference>
<evidence type="ECO:0000256" key="1">
    <source>
        <dbReference type="ARBA" id="ARBA00004123"/>
    </source>
</evidence>
<comment type="subunit">
    <text evidence="21">Interacts with CLK1 C-terminus. Associates with the U5 snRNP and NCOR1 deacetylase complexes. Identified in the spliceosome C complex.</text>
</comment>
<evidence type="ECO:0000256" key="19">
    <source>
        <dbReference type="ARBA" id="ARBA00023637"/>
    </source>
</evidence>
<dbReference type="GO" id="GO:0004674">
    <property type="term" value="F:protein serine/threonine kinase activity"/>
    <property type="evidence" value="ECO:0000318"/>
    <property type="project" value="GO_Central"/>
</dbReference>
<dbReference type="GO" id="GO:0005694">
    <property type="term" value="C:chromosome"/>
    <property type="evidence" value="ECO:0007669"/>
    <property type="project" value="UniProtKB-SubCell"/>
</dbReference>
<dbReference type="AlphaFoldDB" id="A0A1P8ASP4"/>
<evidence type="ECO:0000256" key="15">
    <source>
        <dbReference type="ARBA" id="ARBA00022990"/>
    </source>
</evidence>
<keyword evidence="12 25" id="KW-0418">Kinase</keyword>
<evidence type="ECO:0000256" key="4">
    <source>
        <dbReference type="ARBA" id="ARBA00022454"/>
    </source>
</evidence>
<evidence type="ECO:0000256" key="18">
    <source>
        <dbReference type="ARBA" id="ARBA00023596"/>
    </source>
</evidence>
<name>A0A1P8ASP4_ARATH</name>
<dbReference type="InterPro" id="IPR000719">
    <property type="entry name" value="Prot_kinase_dom"/>
</dbReference>
<feature type="compositionally biased region" description="Basic residues" evidence="22">
    <location>
        <begin position="27"/>
        <end position="45"/>
    </location>
</feature>
<keyword evidence="6" id="KW-0723">Serine/threonine-protein kinase</keyword>
<dbReference type="PANTHER" id="PTHR24058:SF103">
    <property type="entry name" value="SERINE_THREONINE-PROTEIN KINASE PRP4 HOMOLOG"/>
    <property type="match status" value="1"/>
</dbReference>
<dbReference type="GeneID" id="837895"/>
<dbReference type="FunFam" id="1.10.510.10:FF:000078">
    <property type="entry name" value="Serine/threonine-protein kinase PRP4 homolog"/>
    <property type="match status" value="1"/>
</dbReference>
<keyword evidence="4" id="KW-0158">Chromosome</keyword>
<accession>A0A1P8ASP4</accession>
<dbReference type="Gene3D" id="3.30.200.20">
    <property type="entry name" value="Phosphorylase Kinase, domain 1"/>
    <property type="match status" value="1"/>
</dbReference>
<dbReference type="SMART" id="SM00220">
    <property type="entry name" value="S_TKc"/>
    <property type="match status" value="1"/>
</dbReference>
<evidence type="ECO:0000313" key="26">
    <source>
        <dbReference type="Proteomes" id="UP000006548"/>
    </source>
</evidence>
<dbReference type="EC" id="2.7.11.1" evidence="3"/>
<dbReference type="Proteomes" id="UP000006548">
    <property type="component" value="Chromosome 1"/>
</dbReference>
<evidence type="ECO:0007829" key="28">
    <source>
        <dbReference type="PeptideAtlas" id="A0A1P8ASP4"/>
    </source>
</evidence>
<dbReference type="RefSeq" id="NP_001321965.1">
    <property type="nucleotide sequence ID" value="NM_001332066.1"/>
</dbReference>
<dbReference type="Araport" id="AT1G13350"/>
<evidence type="ECO:0000259" key="23">
    <source>
        <dbReference type="PROSITE" id="PS50011"/>
    </source>
</evidence>
<dbReference type="Pfam" id="PF00069">
    <property type="entry name" value="Pkinase"/>
    <property type="match status" value="1"/>
</dbReference>
<evidence type="ECO:0000256" key="20">
    <source>
        <dbReference type="ARBA" id="ARBA00031858"/>
    </source>
</evidence>
<dbReference type="InterPro" id="IPR050494">
    <property type="entry name" value="Ser_Thr_dual-spec_kinase"/>
</dbReference>
<keyword evidence="15" id="KW-0007">Acetylation</keyword>
<evidence type="ECO:0000256" key="12">
    <source>
        <dbReference type="ARBA" id="ARBA00022777"/>
    </source>
</evidence>
<keyword evidence="8" id="KW-0507">mRNA processing</keyword>
<dbReference type="InterPro" id="IPR011009">
    <property type="entry name" value="Kinase-like_dom_sf"/>
</dbReference>
<feature type="compositionally biased region" description="Basic and acidic residues" evidence="22">
    <location>
        <begin position="136"/>
        <end position="230"/>
    </location>
</feature>
<keyword evidence="11" id="KW-0547">Nucleotide-binding</keyword>
<evidence type="ECO:0000256" key="21">
    <source>
        <dbReference type="ARBA" id="ARBA00046964"/>
    </source>
</evidence>
<dbReference type="TAIR" id="AT1G13350">
    <property type="gene designation" value="PRP4KB"/>
</dbReference>
<dbReference type="STRING" id="3702.A0A1P8ASP4"/>
<dbReference type="ProteomicsDB" id="209873"/>
<evidence type="ECO:0000256" key="9">
    <source>
        <dbReference type="ARBA" id="ARBA00022679"/>
    </source>
</evidence>
<comment type="subcellular location">
    <subcellularLocation>
        <location evidence="2">Chromosome</location>
    </subcellularLocation>
    <subcellularLocation>
        <location evidence="1">Nucleus</location>
    </subcellularLocation>
</comment>
<keyword evidence="5" id="KW-1017">Isopeptide bond</keyword>
<dbReference type="Gene3D" id="1.10.510.10">
    <property type="entry name" value="Transferase(Phosphotransferase) domain 1"/>
    <property type="match status" value="1"/>
</dbReference>
<feature type="compositionally biased region" description="Basic and acidic residues" evidence="22">
    <location>
        <begin position="1"/>
        <end position="10"/>
    </location>
</feature>
<keyword evidence="17" id="KW-0539">Nucleus</keyword>
<keyword evidence="9" id="KW-0808">Transferase</keyword>
<dbReference type="GO" id="GO:0045292">
    <property type="term" value="P:mRNA cis splicing, via spliceosome"/>
    <property type="evidence" value="ECO:0007669"/>
    <property type="project" value="InterPro"/>
</dbReference>
<evidence type="ECO:0000256" key="2">
    <source>
        <dbReference type="ARBA" id="ARBA00004286"/>
    </source>
</evidence>
<keyword evidence="16" id="KW-0508">mRNA splicing</keyword>
<feature type="region of interest" description="Disordered" evidence="22">
    <location>
        <begin position="136"/>
        <end position="271"/>
    </location>
</feature>
<dbReference type="PROSITE" id="PS00108">
    <property type="entry name" value="PROTEIN_KINASE_ST"/>
    <property type="match status" value="1"/>
</dbReference>
<evidence type="ECO:0000256" key="16">
    <source>
        <dbReference type="ARBA" id="ARBA00023187"/>
    </source>
</evidence>
<proteinExistence type="evidence at protein level"/>
<dbReference type="PROSITE" id="PS50011">
    <property type="entry name" value="PROTEIN_KINASE_DOM"/>
    <property type="match status" value="1"/>
</dbReference>
<feature type="region of interest" description="Disordered" evidence="22">
    <location>
        <begin position="1"/>
        <end position="62"/>
    </location>
</feature>
<evidence type="ECO:0000313" key="25">
    <source>
        <dbReference type="EMBL" id="ANM59620.1"/>
    </source>
</evidence>
<dbReference type="PANTHER" id="PTHR24058">
    <property type="entry name" value="DUAL SPECIFICITY PROTEIN KINASE"/>
    <property type="match status" value="1"/>
</dbReference>
<protein>
    <recommendedName>
        <fullName evidence="19">Serine/threonine-protein kinase PRP4 homolog</fullName>
        <ecNumber evidence="3">2.7.11.1</ecNumber>
    </recommendedName>
    <alternativeName>
        <fullName evidence="20">PRP4 pre-mRNA-processing factor 4 homolog</fullName>
    </alternativeName>
</protein>
<organism evidence="25 26">
    <name type="scientific">Arabidopsis thaliana</name>
    <name type="common">Mouse-ear cress</name>
    <dbReference type="NCBI Taxonomy" id="3702"/>
    <lineage>
        <taxon>Eukaryota</taxon>
        <taxon>Viridiplantae</taxon>
        <taxon>Streptophyta</taxon>
        <taxon>Embryophyta</taxon>
        <taxon>Tracheophyta</taxon>
        <taxon>Spermatophyta</taxon>
        <taxon>Magnoliopsida</taxon>
        <taxon>eudicotyledons</taxon>
        <taxon>Gunneridae</taxon>
        <taxon>Pentapetalae</taxon>
        <taxon>rosids</taxon>
        <taxon>malvids</taxon>
        <taxon>Brassicales</taxon>
        <taxon>Brassicaceae</taxon>
        <taxon>Camelineae</taxon>
        <taxon>Arabidopsis</taxon>
    </lineage>
</organism>
<evidence type="ECO:0000256" key="14">
    <source>
        <dbReference type="ARBA" id="ARBA00022843"/>
    </source>
</evidence>
<dbReference type="ExpressionAtlas" id="A0A1P8ASP4">
    <property type="expression patterns" value="baseline and differential"/>
</dbReference>
<dbReference type="GO" id="GO:0005634">
    <property type="term" value="C:nucleus"/>
    <property type="evidence" value="ECO:0007005"/>
    <property type="project" value="TAIR"/>
</dbReference>
<keyword evidence="14" id="KW-0832">Ubl conjugation</keyword>
<dbReference type="GO" id="GO:0005681">
    <property type="term" value="C:spliceosomal complex"/>
    <property type="evidence" value="ECO:0007669"/>
    <property type="project" value="UniProtKB-KW"/>
</dbReference>
<dbReference type="SMR" id="A0A1P8ASP4"/>
<evidence type="ECO:0000256" key="8">
    <source>
        <dbReference type="ARBA" id="ARBA00022664"/>
    </source>
</evidence>
<keyword evidence="13" id="KW-0067">ATP-binding</keyword>
<evidence type="ECO:0000313" key="27">
    <source>
        <dbReference type="TAIR" id="AT1G13350"/>
    </source>
</evidence>
<comment type="similarity">
    <text evidence="18">Belongs to the protein kinase superfamily. CMGC Ser/Thr protein kinase family.</text>
</comment>
<evidence type="ECO:0000256" key="6">
    <source>
        <dbReference type="ARBA" id="ARBA00022527"/>
    </source>
</evidence>
<dbReference type="GO" id="GO:0005737">
    <property type="term" value="C:cytoplasm"/>
    <property type="evidence" value="ECO:0007005"/>
    <property type="project" value="TAIR"/>
</dbReference>
<evidence type="ECO:0000256" key="22">
    <source>
        <dbReference type="SAM" id="MobiDB-lite"/>
    </source>
</evidence>
<evidence type="ECO:0000313" key="24">
    <source>
        <dbReference type="Araport" id="AT1G13350"/>
    </source>
</evidence>
<evidence type="ECO:0000256" key="11">
    <source>
        <dbReference type="ARBA" id="ARBA00022741"/>
    </source>
</evidence>
<evidence type="ECO:0000256" key="3">
    <source>
        <dbReference type="ARBA" id="ARBA00012513"/>
    </source>
</evidence>
<dbReference type="CDD" id="cd14135">
    <property type="entry name" value="STKc_PRP4"/>
    <property type="match status" value="1"/>
</dbReference>
<dbReference type="InterPro" id="IPR008271">
    <property type="entry name" value="Ser/Thr_kinase_AS"/>
</dbReference>
<dbReference type="FunFam" id="3.30.200.20:FF:000123">
    <property type="entry name" value="serine/threonine-protein kinase PRP4 homolog"/>
    <property type="match status" value="1"/>
</dbReference>
<feature type="compositionally biased region" description="Acidic residues" evidence="22">
    <location>
        <begin position="50"/>
        <end position="62"/>
    </location>
</feature>
<keyword evidence="28" id="KW-1267">Proteomics identification</keyword>
<dbReference type="EMBL" id="CP002684">
    <property type="protein sequence ID" value="ANM59620.1"/>
    <property type="molecule type" value="Genomic_DNA"/>
</dbReference>
<keyword evidence="10" id="KW-0747">Spliceosome</keyword>
<keyword evidence="26" id="KW-1185">Reference proteome</keyword>
<reference evidence="25 26" key="1">
    <citation type="journal article" date="2000" name="Nature">
        <title>Sequence and analysis of chromosome 1 of the plant Arabidopsis thaliana.</title>
        <authorList>
            <person name="Theologis A."/>
            <person name="Ecker J.R."/>
            <person name="Palm C.J."/>
            <person name="Federspiel N.A."/>
            <person name="Kaul S."/>
            <person name="White O."/>
            <person name="Alonso J."/>
            <person name="Altafi H."/>
            <person name="Araujo R."/>
            <person name="Bowman C.L."/>
            <person name="Brooks S.Y."/>
            <person name="Buehler E."/>
            <person name="Chan A."/>
            <person name="Chao Q."/>
            <person name="Chen H."/>
            <person name="Cheuk R.F."/>
            <person name="Chin C.W."/>
            <person name="Chung M.K."/>
            <person name="Conn L."/>
            <person name="Conway A.B."/>
            <person name="Conway A.R."/>
            <person name="Creasy T.H."/>
            <person name="Dewar K."/>
            <person name="Dunn P."/>
            <person name="Etgu P."/>
            <person name="Feldblyum T.V."/>
            <person name="Feng J."/>
            <person name="Fong B."/>
            <person name="Fujii C.Y."/>
            <person name="Gill J.E."/>
            <person name="Goldsmith A.D."/>
            <person name="Haas B."/>
            <person name="Hansen N.F."/>
            <person name="Hughes B."/>
            <person name="Huizar L."/>
            <person name="Hunter J.L."/>
            <person name="Jenkins J."/>
            <person name="Johnson-Hopson C."/>
            <person name="Khan S."/>
            <person name="Khaykin E."/>
            <person name="Kim C.J."/>
            <person name="Koo H.L."/>
            <person name="Kremenetskaia I."/>
            <person name="Kurtz D.B."/>
            <person name="Kwan A."/>
            <person name="Lam B."/>
            <person name="Langin-Hooper S."/>
            <person name="Lee A."/>
            <person name="Lee J.M."/>
            <person name="Lenz C.A."/>
            <person name="Li J.H."/>
            <person name="Li Y."/>
            <person name="Lin X."/>
            <person name="Liu S.X."/>
            <person name="Liu Z.A."/>
            <person name="Luros J.S."/>
            <person name="Maiti R."/>
            <person name="Marziali A."/>
            <person name="Militscher J."/>
            <person name="Miranda M."/>
            <person name="Nguyen M."/>
            <person name="Nierman W.C."/>
            <person name="Osborne B.I."/>
            <person name="Pai G."/>
            <person name="Peterson J."/>
            <person name="Pham P.K."/>
            <person name="Rizzo M."/>
            <person name="Rooney T."/>
            <person name="Rowley D."/>
            <person name="Sakano H."/>
            <person name="Salzberg S.L."/>
            <person name="Schwartz J.R."/>
            <person name="Shinn P."/>
            <person name="Southwick A.M."/>
            <person name="Sun H."/>
            <person name="Tallon L.J."/>
            <person name="Tambunga G."/>
            <person name="Toriumi M.J."/>
            <person name="Town C.D."/>
            <person name="Utterback T."/>
            <person name="Van Aken S."/>
            <person name="Vaysberg M."/>
            <person name="Vysotskaia V.S."/>
            <person name="Walker M."/>
            <person name="Wu D."/>
            <person name="Yu G."/>
            <person name="Fraser C.M."/>
            <person name="Venter J.C."/>
            <person name="Davis R.W."/>
        </authorList>
    </citation>
    <scope>NUCLEOTIDE SEQUENCE [LARGE SCALE GENOMIC DNA]</scope>
    <source>
        <strain evidence="26">cv. Columbia</strain>
    </source>
</reference>
<dbReference type="SUPFAM" id="SSF56112">
    <property type="entry name" value="Protein kinase-like (PK-like)"/>
    <property type="match status" value="1"/>
</dbReference>
<keyword evidence="7" id="KW-0597">Phosphoprotein</keyword>
<feature type="domain" description="Protein kinase" evidence="23">
    <location>
        <begin position="515"/>
        <end position="831"/>
    </location>
</feature>
<evidence type="ECO:0000256" key="5">
    <source>
        <dbReference type="ARBA" id="ARBA00022499"/>
    </source>
</evidence>
<dbReference type="InterPro" id="IPR044092">
    <property type="entry name" value="STKc_PRP4"/>
</dbReference>
<evidence type="ECO:0000256" key="7">
    <source>
        <dbReference type="ARBA" id="ARBA00022553"/>
    </source>
</evidence>
<evidence type="ECO:0000256" key="10">
    <source>
        <dbReference type="ARBA" id="ARBA00022728"/>
    </source>
</evidence>
<evidence type="ECO:0000256" key="17">
    <source>
        <dbReference type="ARBA" id="ARBA00023242"/>
    </source>
</evidence>
<evidence type="ECO:0000256" key="13">
    <source>
        <dbReference type="ARBA" id="ARBA00022840"/>
    </source>
</evidence>
<reference evidence="26" key="2">
    <citation type="journal article" date="2017" name="Plant J.">
        <title>Araport11: a complete reannotation of the Arabidopsis thaliana reference genome.</title>
        <authorList>
            <person name="Cheng C.Y."/>
            <person name="Krishnakumar V."/>
            <person name="Chan A.P."/>
            <person name="Thibaud-Nissen F."/>
            <person name="Schobel S."/>
            <person name="Town C.D."/>
        </authorList>
    </citation>
    <scope>GENOME REANNOTATION</scope>
    <source>
        <strain evidence="26">cv. Columbia</strain>
    </source>
</reference>
<gene>
    <name evidence="27" type="primary">PRP4KB</name>
    <name evidence="24 25" type="ordered locus">At1g13350</name>
    <name evidence="25" type="ORF">T6J4.10</name>
    <name evidence="25" type="ORF">T6J4_10</name>
</gene>
<dbReference type="GO" id="GO:0005524">
    <property type="term" value="F:ATP binding"/>
    <property type="evidence" value="ECO:0007669"/>
    <property type="project" value="UniProtKB-KW"/>
</dbReference>
<dbReference type="InParanoid" id="A0A1P8ASP4"/>
<sequence length="834" mass="95746">MVSDKHVESNHRKHRRSFSPSDEVFKSPKRHKSRHHHRRHGHRHHRDEEVQYNDDENVNGGDLDMEEGEILGKEGIGETLKKKLESVDEFGDIKSGQFRENNLAFNGDDGFPLICKSWIRVYNYLSYKCHGRNQRRERECEKRKEIEPDRERRKERGSVDRDSRGDREKDYLRDRDNDRGRSRDKARYSSRERGRENERERRSEKDRDKGREFQSDREKHKSLDDGYGEVRHKHSGHSRHDAEDDLELRSPTSVNGHDPNSGDVKETRGNVERTRIDNDDKGDVVVWEVEQEDEELNLIEESRRRTQAIMEKYKKKLEQQNGFSSHDLELANIPKQSSTVADVLGSGTLGPVTSAVNQAKAGLDIDAVDGEVAKLSSAVGESPAQLVISDSDRTLASTGLGEGSPKDKISDDMFTDDIFGESPADSQKMVCTLTQIIDLVFIEFSNSGFICFVFPVHHLTRYSRNGLPFVHYIFVGYLRGKGNGIPIVRSGLDDNWDDAEGYYSYQLGELLDDRYEIMATHGKGVFSTVVRAKDTKAELGEPEEVAIKIIRNNETMHKAGQTEIQILKKLAGSDPENKRHCVRFLSTFKYRNHLCLVFESLHLNLREIVKKYGRNIGIQLSGVRVYATQLFISLKHLKNCGVLHCDIKPDNMLVNEGRNTLKLCDFGSAMFAGTNEVTPYLVSRFYRAPEIILGLPYDHPLDIWSVGCCLYELFSGKIMFPGSTNNEMLRLHMELKGAFPKKMLRKGAFIDQHFDKDLCFYATEEDSVTRKTTKRMMVNIKPKEFGSVIKQRYKDEDSKLLVHFRDLLDRIFILDPQKRITVSQALAHPFITGK</sequence>